<dbReference type="EMBL" id="NEVH01027057">
    <property type="protein sequence ID" value="PNF14112.1"/>
    <property type="molecule type" value="Genomic_DNA"/>
</dbReference>
<dbReference type="InterPro" id="IPR019129">
    <property type="entry name" value="Folate-sensitive_fs_Fra10Ac1"/>
</dbReference>
<protein>
    <recommendedName>
        <fullName evidence="4">Protein FRA10AC1</fullName>
    </recommendedName>
</protein>
<feature type="compositionally biased region" description="Acidic residues" evidence="1">
    <location>
        <begin position="258"/>
        <end position="268"/>
    </location>
</feature>
<feature type="compositionally biased region" description="Basic and acidic residues" evidence="1">
    <location>
        <begin position="229"/>
        <end position="257"/>
    </location>
</feature>
<gene>
    <name evidence="2" type="ORF">B7P43_G01059</name>
</gene>
<dbReference type="AlphaFoldDB" id="A0A2J7PCR2"/>
<sequence length="268" mass="31611">MISSTGAMIKRSTANEGEASVTQRSLKAALSSLSVYELHKRLINDYMVNYHGRATVRKRDTSRDKRDIDVIRENHRFLWDDDDTPESWEAKLAKRYYDKLFKEYCICDLSRYKENKIAMRWRTEQEVVNGKGQFSCGNKTCSESEGLRTWEVNFAYKEQEEKKNALVKLRLCPECTCKLNYRHKKREVTRSKMKKRHSSEESGPSKKKKMTEETPQTDDDQKQQPNENENTHHSDSDDEGRVWREGKAASEEKSRDEEFQEYLEELLL</sequence>
<proteinExistence type="predicted"/>
<dbReference type="Proteomes" id="UP000235965">
    <property type="component" value="Unassembled WGS sequence"/>
</dbReference>
<dbReference type="PANTHER" id="PTHR11567">
    <property type="entry name" value="ACID PHOSPHATASE-RELATED"/>
    <property type="match status" value="1"/>
</dbReference>
<accession>A0A2J7PCR2</accession>
<reference evidence="2 3" key="1">
    <citation type="submission" date="2017-12" db="EMBL/GenBank/DDBJ databases">
        <title>Hemimetabolous genomes reveal molecular basis of termite eusociality.</title>
        <authorList>
            <person name="Harrison M.C."/>
            <person name="Jongepier E."/>
            <person name="Robertson H.M."/>
            <person name="Arning N."/>
            <person name="Bitard-Feildel T."/>
            <person name="Chao H."/>
            <person name="Childers C.P."/>
            <person name="Dinh H."/>
            <person name="Doddapaneni H."/>
            <person name="Dugan S."/>
            <person name="Gowin J."/>
            <person name="Greiner C."/>
            <person name="Han Y."/>
            <person name="Hu H."/>
            <person name="Hughes D.S.T."/>
            <person name="Huylmans A.-K."/>
            <person name="Kemena C."/>
            <person name="Kremer L.P.M."/>
            <person name="Lee S.L."/>
            <person name="Lopez-Ezquerra A."/>
            <person name="Mallet L."/>
            <person name="Monroy-Kuhn J.M."/>
            <person name="Moser A."/>
            <person name="Murali S.C."/>
            <person name="Muzny D.M."/>
            <person name="Otani S."/>
            <person name="Piulachs M.-D."/>
            <person name="Poelchau M."/>
            <person name="Qu J."/>
            <person name="Schaub F."/>
            <person name="Wada-Katsumata A."/>
            <person name="Worley K.C."/>
            <person name="Xie Q."/>
            <person name="Ylla G."/>
            <person name="Poulsen M."/>
            <person name="Gibbs R.A."/>
            <person name="Schal C."/>
            <person name="Richards S."/>
            <person name="Belles X."/>
            <person name="Korb J."/>
            <person name="Bornberg-Bauer E."/>
        </authorList>
    </citation>
    <scope>NUCLEOTIDE SEQUENCE [LARGE SCALE GENOMIC DNA]</scope>
    <source>
        <tissue evidence="2">Whole body</tissue>
    </source>
</reference>
<comment type="caution">
    <text evidence="2">The sequence shown here is derived from an EMBL/GenBank/DDBJ whole genome shotgun (WGS) entry which is preliminary data.</text>
</comment>
<evidence type="ECO:0000256" key="1">
    <source>
        <dbReference type="SAM" id="MobiDB-lite"/>
    </source>
</evidence>
<evidence type="ECO:0000313" key="2">
    <source>
        <dbReference type="EMBL" id="PNF14112.1"/>
    </source>
</evidence>
<dbReference type="OrthoDB" id="6077919at2759"/>
<feature type="region of interest" description="Disordered" evidence="1">
    <location>
        <begin position="186"/>
        <end position="268"/>
    </location>
</feature>
<feature type="compositionally biased region" description="Basic residues" evidence="1">
    <location>
        <begin position="186"/>
        <end position="197"/>
    </location>
</feature>
<name>A0A2J7PCR2_9NEOP</name>
<keyword evidence="3" id="KW-1185">Reference proteome</keyword>
<dbReference type="GO" id="GO:0016791">
    <property type="term" value="F:phosphatase activity"/>
    <property type="evidence" value="ECO:0007669"/>
    <property type="project" value="TreeGrafter"/>
</dbReference>
<organism evidence="2 3">
    <name type="scientific">Cryptotermes secundus</name>
    <dbReference type="NCBI Taxonomy" id="105785"/>
    <lineage>
        <taxon>Eukaryota</taxon>
        <taxon>Metazoa</taxon>
        <taxon>Ecdysozoa</taxon>
        <taxon>Arthropoda</taxon>
        <taxon>Hexapoda</taxon>
        <taxon>Insecta</taxon>
        <taxon>Pterygota</taxon>
        <taxon>Neoptera</taxon>
        <taxon>Polyneoptera</taxon>
        <taxon>Dictyoptera</taxon>
        <taxon>Blattodea</taxon>
        <taxon>Blattoidea</taxon>
        <taxon>Termitoidae</taxon>
        <taxon>Kalotermitidae</taxon>
        <taxon>Cryptotermitinae</taxon>
        <taxon>Cryptotermes</taxon>
    </lineage>
</organism>
<evidence type="ECO:0008006" key="4">
    <source>
        <dbReference type="Google" id="ProtNLM"/>
    </source>
</evidence>
<dbReference type="Pfam" id="PF09725">
    <property type="entry name" value="Fra10Ac1"/>
    <property type="match status" value="1"/>
</dbReference>
<evidence type="ECO:0000313" key="3">
    <source>
        <dbReference type="Proteomes" id="UP000235965"/>
    </source>
</evidence>
<dbReference type="InterPro" id="IPR050645">
    <property type="entry name" value="Histidine_acid_phosphatase"/>
</dbReference>
<dbReference type="PANTHER" id="PTHR11567:SF25">
    <property type="entry name" value="PROTEIN FRA10AC1"/>
    <property type="match status" value="1"/>
</dbReference>